<dbReference type="PANTHER" id="PTHR44757:SF2">
    <property type="entry name" value="BIOFILM ARCHITECTURE MAINTENANCE PROTEIN MBAA"/>
    <property type="match status" value="1"/>
</dbReference>
<dbReference type="CDD" id="cd01948">
    <property type="entry name" value="EAL"/>
    <property type="match status" value="1"/>
</dbReference>
<gene>
    <name evidence="5" type="ORF">ISP17_15715</name>
</gene>
<dbReference type="InterPro" id="IPR000160">
    <property type="entry name" value="GGDEF_dom"/>
</dbReference>
<dbReference type="Gene3D" id="2.10.70.100">
    <property type="match status" value="1"/>
</dbReference>
<dbReference type="EMBL" id="JADIKM010000004">
    <property type="protein sequence ID" value="MFK2905411.1"/>
    <property type="molecule type" value="Genomic_DNA"/>
</dbReference>
<name>A0ABW8JYZ4_9GAMM</name>
<evidence type="ECO:0000259" key="3">
    <source>
        <dbReference type="PROSITE" id="PS50883"/>
    </source>
</evidence>
<dbReference type="InterPro" id="IPR035919">
    <property type="entry name" value="EAL_sf"/>
</dbReference>
<dbReference type="InterPro" id="IPR013655">
    <property type="entry name" value="PAS_fold_3"/>
</dbReference>
<dbReference type="Pfam" id="PF08448">
    <property type="entry name" value="PAS_4"/>
    <property type="match status" value="1"/>
</dbReference>
<dbReference type="Gene3D" id="3.30.70.270">
    <property type="match status" value="1"/>
</dbReference>
<dbReference type="InterPro" id="IPR052155">
    <property type="entry name" value="Biofilm_reg_signaling"/>
</dbReference>
<dbReference type="PANTHER" id="PTHR44757">
    <property type="entry name" value="DIGUANYLATE CYCLASE DGCP"/>
    <property type="match status" value="1"/>
</dbReference>
<proteinExistence type="predicted"/>
<dbReference type="SUPFAM" id="SSF55785">
    <property type="entry name" value="PYP-like sensor domain (PAS domain)"/>
    <property type="match status" value="3"/>
</dbReference>
<dbReference type="CDD" id="cd00130">
    <property type="entry name" value="PAS"/>
    <property type="match status" value="3"/>
</dbReference>
<dbReference type="InterPro" id="IPR035965">
    <property type="entry name" value="PAS-like_dom_sf"/>
</dbReference>
<dbReference type="SUPFAM" id="SSF55073">
    <property type="entry name" value="Nucleotide cyclase"/>
    <property type="match status" value="1"/>
</dbReference>
<feature type="domain" description="PAC" evidence="2">
    <location>
        <begin position="341"/>
        <end position="393"/>
    </location>
</feature>
<dbReference type="SMART" id="SM00091">
    <property type="entry name" value="PAS"/>
    <property type="match status" value="3"/>
</dbReference>
<dbReference type="RefSeq" id="WP_404634892.1">
    <property type="nucleotide sequence ID" value="NZ_JADIKM010000004.1"/>
</dbReference>
<dbReference type="PROSITE" id="PS50112">
    <property type="entry name" value="PAS"/>
    <property type="match status" value="3"/>
</dbReference>
<dbReference type="Gene3D" id="3.20.20.450">
    <property type="entry name" value="EAL domain"/>
    <property type="match status" value="1"/>
</dbReference>
<sequence>MGSAMDLGGITPILSTISEGILLADAQGHVTFVNQSFTDLTGFTSADLLGKTCRAMQGPLTDPDTVQAIRTAIRAGKPFSGEILNYTRTGETFWNDLTITPVFEQSVLTGFLGITRDSSARKGAVDAQASRERLYRFLFEHVQAGIVLHRANTEIIYANETALSLLGMTHDVLLGAFYTDEHFEFLREDGSPMPLEEFPVARALSTRCVVKNLVLGLRHPDDRALVWVMCNAFPNLDGQGEPTEVVVSFTDVTELKQAERALAKSEERLSLVLRGANDAAWDWDLGLDELYYSPRWWQMIGYQPDELPVDSQLWKRRMHADDVPRVTAALEGHLAGDTASYEIEFRLQHRDGHYVPVLSHGFILRDASGRPTRISGTNTDLTERKRAEQQIHRLAYYDPLTALPNRRLLMERLGSIVSRPASGREQGAMLFIDIDNFKLLNDTIGHDVGDQLLKQVTRRLHACVRSRDVLARLGGDEFVALLENLGHDRAGALQRAEGVAHKIRDVLSLPYSLGSIDYRCTVSIGIALFDESERGADTTLKQADLAMAQAKAAGKNTLRVFDPSMQVAVEERLALEHDLRADLQVRRLQLHFQPQVDSSGRTVSAEVLLRWQHPVRGNVPPDEFIPIAEATGLILPLGEWVLESACRQLAAWAGDPHMAHLSLSVNASVRQFHDPGFVQSVLDILARTGADPARLVIEVTESLFADNMEEVIARMARLRETGVRFSLDDFGTGYSSLSYLQRMPLDEIKIDRSFILDITGSEHAATIARMIISLADNLRITVVAEGVETEAQRAYLHDHGCRHYQGYLFSEALPLEAFEARLRRVVTS</sequence>
<evidence type="ECO:0000259" key="2">
    <source>
        <dbReference type="PROSITE" id="PS50113"/>
    </source>
</evidence>
<dbReference type="Pfam" id="PF13426">
    <property type="entry name" value="PAS_9"/>
    <property type="match status" value="1"/>
</dbReference>
<dbReference type="PROSITE" id="PS50887">
    <property type="entry name" value="GGDEF"/>
    <property type="match status" value="1"/>
</dbReference>
<dbReference type="NCBIfam" id="TIGR00229">
    <property type="entry name" value="sensory_box"/>
    <property type="match status" value="3"/>
</dbReference>
<dbReference type="PROSITE" id="PS50113">
    <property type="entry name" value="PAC"/>
    <property type="match status" value="2"/>
</dbReference>
<dbReference type="InterPro" id="IPR043128">
    <property type="entry name" value="Rev_trsase/Diguanyl_cyclase"/>
</dbReference>
<dbReference type="InterPro" id="IPR000700">
    <property type="entry name" value="PAS-assoc_C"/>
</dbReference>
<comment type="caution">
    <text evidence="5">The sequence shown here is derived from an EMBL/GenBank/DDBJ whole genome shotgun (WGS) entry which is preliminary data.</text>
</comment>
<dbReference type="CDD" id="cd01949">
    <property type="entry name" value="GGDEF"/>
    <property type="match status" value="1"/>
</dbReference>
<dbReference type="Pfam" id="PF00990">
    <property type="entry name" value="GGDEF"/>
    <property type="match status" value="1"/>
</dbReference>
<dbReference type="InterPro" id="IPR001610">
    <property type="entry name" value="PAC"/>
</dbReference>
<organism evidence="5 6">
    <name type="scientific">Dyella ginsengisoli</name>
    <dbReference type="NCBI Taxonomy" id="363848"/>
    <lineage>
        <taxon>Bacteria</taxon>
        <taxon>Pseudomonadati</taxon>
        <taxon>Pseudomonadota</taxon>
        <taxon>Gammaproteobacteria</taxon>
        <taxon>Lysobacterales</taxon>
        <taxon>Rhodanobacteraceae</taxon>
        <taxon>Dyella</taxon>
    </lineage>
</organism>
<feature type="domain" description="GGDEF" evidence="4">
    <location>
        <begin position="425"/>
        <end position="563"/>
    </location>
</feature>
<reference evidence="5 6" key="1">
    <citation type="submission" date="2020-10" db="EMBL/GenBank/DDBJ databases">
        <title>Phylogeny of dyella-like bacteria.</title>
        <authorList>
            <person name="Fu J."/>
        </authorList>
    </citation>
    <scope>NUCLEOTIDE SEQUENCE [LARGE SCALE GENOMIC DNA]</scope>
    <source>
        <strain evidence="5 6">Gsoil3046</strain>
    </source>
</reference>
<dbReference type="InterPro" id="IPR013656">
    <property type="entry name" value="PAS_4"/>
</dbReference>
<evidence type="ECO:0000313" key="6">
    <source>
        <dbReference type="Proteomes" id="UP001620460"/>
    </source>
</evidence>
<dbReference type="InterPro" id="IPR001633">
    <property type="entry name" value="EAL_dom"/>
</dbReference>
<dbReference type="SMART" id="SM00052">
    <property type="entry name" value="EAL"/>
    <property type="match status" value="1"/>
</dbReference>
<dbReference type="SMART" id="SM00267">
    <property type="entry name" value="GGDEF"/>
    <property type="match status" value="1"/>
</dbReference>
<evidence type="ECO:0000259" key="4">
    <source>
        <dbReference type="PROSITE" id="PS50887"/>
    </source>
</evidence>
<feature type="domain" description="PAS" evidence="1">
    <location>
        <begin position="265"/>
        <end position="337"/>
    </location>
</feature>
<dbReference type="Pfam" id="PF08447">
    <property type="entry name" value="PAS_3"/>
    <property type="match status" value="1"/>
</dbReference>
<dbReference type="InterPro" id="IPR029787">
    <property type="entry name" value="Nucleotide_cyclase"/>
</dbReference>
<dbReference type="Pfam" id="PF00563">
    <property type="entry name" value="EAL"/>
    <property type="match status" value="1"/>
</dbReference>
<dbReference type="SMART" id="SM00086">
    <property type="entry name" value="PAC"/>
    <property type="match status" value="3"/>
</dbReference>
<feature type="domain" description="PAC" evidence="2">
    <location>
        <begin position="211"/>
        <end position="264"/>
    </location>
</feature>
<accession>A0ABW8JYZ4</accession>
<dbReference type="NCBIfam" id="TIGR00254">
    <property type="entry name" value="GGDEF"/>
    <property type="match status" value="1"/>
</dbReference>
<feature type="domain" description="PAS" evidence="1">
    <location>
        <begin position="131"/>
        <end position="175"/>
    </location>
</feature>
<keyword evidence="6" id="KW-1185">Reference proteome</keyword>
<dbReference type="InterPro" id="IPR000014">
    <property type="entry name" value="PAS"/>
</dbReference>
<dbReference type="Gene3D" id="3.30.450.20">
    <property type="entry name" value="PAS domain"/>
    <property type="match status" value="3"/>
</dbReference>
<dbReference type="PROSITE" id="PS50883">
    <property type="entry name" value="EAL"/>
    <property type="match status" value="1"/>
</dbReference>
<feature type="domain" description="PAS" evidence="1">
    <location>
        <begin position="13"/>
        <end position="76"/>
    </location>
</feature>
<evidence type="ECO:0000259" key="1">
    <source>
        <dbReference type="PROSITE" id="PS50112"/>
    </source>
</evidence>
<protein>
    <submittedName>
        <fullName evidence="5">EAL domain-containing protein</fullName>
    </submittedName>
</protein>
<dbReference type="SUPFAM" id="SSF141868">
    <property type="entry name" value="EAL domain-like"/>
    <property type="match status" value="1"/>
</dbReference>
<feature type="domain" description="EAL" evidence="3">
    <location>
        <begin position="572"/>
        <end position="826"/>
    </location>
</feature>
<dbReference type="Proteomes" id="UP001620460">
    <property type="component" value="Unassembled WGS sequence"/>
</dbReference>
<evidence type="ECO:0000313" key="5">
    <source>
        <dbReference type="EMBL" id="MFK2905411.1"/>
    </source>
</evidence>